<dbReference type="GO" id="GO:0005739">
    <property type="term" value="C:mitochondrion"/>
    <property type="evidence" value="ECO:0007669"/>
    <property type="project" value="TreeGrafter"/>
</dbReference>
<dbReference type="InterPro" id="IPR004045">
    <property type="entry name" value="Glutathione_S-Trfase_N"/>
</dbReference>
<feature type="domain" description="Glutathione S-transferase C-terminal" evidence="1">
    <location>
        <begin position="277"/>
        <end position="338"/>
    </location>
</feature>
<dbReference type="EMBL" id="JANCYU010000074">
    <property type="protein sequence ID" value="KAK4529019.1"/>
    <property type="molecule type" value="Genomic_DNA"/>
</dbReference>
<dbReference type="SUPFAM" id="SSF47616">
    <property type="entry name" value="GST C-terminal domain-like"/>
    <property type="match status" value="1"/>
</dbReference>
<evidence type="ECO:0008006" key="5">
    <source>
        <dbReference type="Google" id="ProtNLM"/>
    </source>
</evidence>
<dbReference type="Pfam" id="PF00043">
    <property type="entry name" value="GST_C"/>
    <property type="match status" value="1"/>
</dbReference>
<dbReference type="SUPFAM" id="SSF52833">
    <property type="entry name" value="Thioredoxin-like"/>
    <property type="match status" value="1"/>
</dbReference>
<dbReference type="Gene3D" id="3.40.30.10">
    <property type="entry name" value="Glutaredoxin"/>
    <property type="match status" value="1"/>
</dbReference>
<gene>
    <name evidence="3" type="ORF">GAYE_SCF72G6969</name>
</gene>
<dbReference type="PANTHER" id="PTHR12782">
    <property type="entry name" value="MICROSOMAL PROSTAGLANDIN E SYNTHASE-2"/>
    <property type="match status" value="1"/>
</dbReference>
<dbReference type="Proteomes" id="UP001300502">
    <property type="component" value="Unassembled WGS sequence"/>
</dbReference>
<dbReference type="InterPro" id="IPR004046">
    <property type="entry name" value="GST_C"/>
</dbReference>
<evidence type="ECO:0000259" key="2">
    <source>
        <dbReference type="Pfam" id="PF13417"/>
    </source>
</evidence>
<dbReference type="PANTHER" id="PTHR12782:SF5">
    <property type="entry name" value="PROSTAGLANDIN E SYNTHASE 2"/>
    <property type="match status" value="1"/>
</dbReference>
<dbReference type="AlphaFoldDB" id="A0AAV9IP58"/>
<name>A0AAV9IP58_9RHOD</name>
<dbReference type="InterPro" id="IPR036282">
    <property type="entry name" value="Glutathione-S-Trfase_C_sf"/>
</dbReference>
<feature type="domain" description="GST N-terminal" evidence="2">
    <location>
        <begin position="125"/>
        <end position="176"/>
    </location>
</feature>
<reference evidence="3 4" key="1">
    <citation type="submission" date="2022-07" db="EMBL/GenBank/DDBJ databases">
        <title>Genome-wide signatures of adaptation to extreme environments.</title>
        <authorList>
            <person name="Cho C.H."/>
            <person name="Yoon H.S."/>
        </authorList>
    </citation>
    <scope>NUCLEOTIDE SEQUENCE [LARGE SCALE GENOMIC DNA]</scope>
    <source>
        <strain evidence="3 4">108.79 E11</strain>
    </source>
</reference>
<proteinExistence type="predicted"/>
<keyword evidence="4" id="KW-1185">Reference proteome</keyword>
<dbReference type="Gene3D" id="1.20.1050.10">
    <property type="match status" value="1"/>
</dbReference>
<protein>
    <recommendedName>
        <fullName evidence="5">Prostaglandin-E synthase</fullName>
    </recommendedName>
</protein>
<organism evidence="3 4">
    <name type="scientific">Galdieria yellowstonensis</name>
    <dbReference type="NCBI Taxonomy" id="3028027"/>
    <lineage>
        <taxon>Eukaryota</taxon>
        <taxon>Rhodophyta</taxon>
        <taxon>Bangiophyceae</taxon>
        <taxon>Galdieriales</taxon>
        <taxon>Galdieriaceae</taxon>
        <taxon>Galdieria</taxon>
    </lineage>
</organism>
<comment type="caution">
    <text evidence="3">The sequence shown here is derived from an EMBL/GenBank/DDBJ whole genome shotgun (WGS) entry which is preliminary data.</text>
</comment>
<evidence type="ECO:0000313" key="4">
    <source>
        <dbReference type="Proteomes" id="UP001300502"/>
    </source>
</evidence>
<accession>A0AAV9IP58</accession>
<dbReference type="InterPro" id="IPR036249">
    <property type="entry name" value="Thioredoxin-like_sf"/>
</dbReference>
<evidence type="ECO:0000259" key="1">
    <source>
        <dbReference type="Pfam" id="PF00043"/>
    </source>
</evidence>
<dbReference type="PROSITE" id="PS51354">
    <property type="entry name" value="GLUTAREDOXIN_2"/>
    <property type="match status" value="1"/>
</dbReference>
<sequence>MNRWFGNNSRVHRLGSKLLQVFTNNYNKNYNIHRPPSTYSYFQPLRKPTQPRSKRWPLFLLLAGATSGSSLWLGKTIFAESNMEESTENVWNVLADENNDHKDLSPSVLAPRSSTSSSSSPTLVLFEMESCPYCKRIRVALDYYRLPYSCVPVTAIGRKELRTTNFSKVPVLVVNGMEYNNSFAALWKIQEFVSADVREDERTIPAIERKWLYRVDDRWIPLITPNIAHTLSESYQSMKYLLSVDRYSWYERWSVNWLGPFFLYAMGKKRKWSLGIKDERQELFQQIEEWMADVGDNLFLLGERPCLADLCVFAFLKTLQPFDVMTDIKAHTNVMSWFHVPFG</sequence>
<evidence type="ECO:0000313" key="3">
    <source>
        <dbReference type="EMBL" id="KAK4529019.1"/>
    </source>
</evidence>
<dbReference type="Pfam" id="PF13417">
    <property type="entry name" value="GST_N_3"/>
    <property type="match status" value="1"/>
</dbReference>